<dbReference type="InterPro" id="IPR003594">
    <property type="entry name" value="HATPase_dom"/>
</dbReference>
<evidence type="ECO:0000256" key="4">
    <source>
        <dbReference type="SAM" id="Coils"/>
    </source>
</evidence>
<feature type="coiled-coil region" evidence="4">
    <location>
        <begin position="160"/>
        <end position="190"/>
    </location>
</feature>
<keyword evidence="4" id="KW-0175">Coiled coil</keyword>
<evidence type="ECO:0000313" key="7">
    <source>
        <dbReference type="Proteomes" id="UP000321935"/>
    </source>
</evidence>
<evidence type="ECO:0000256" key="3">
    <source>
        <dbReference type="ARBA" id="ARBA00022553"/>
    </source>
</evidence>
<dbReference type="InterPro" id="IPR003661">
    <property type="entry name" value="HisK_dim/P_dom"/>
</dbReference>
<dbReference type="AlphaFoldDB" id="A0A5C7B121"/>
<evidence type="ECO:0000259" key="5">
    <source>
        <dbReference type="PROSITE" id="PS50109"/>
    </source>
</evidence>
<dbReference type="SUPFAM" id="SSF55874">
    <property type="entry name" value="ATPase domain of HSP90 chaperone/DNA topoisomerase II/histidine kinase"/>
    <property type="match status" value="1"/>
</dbReference>
<dbReference type="SMART" id="SM00387">
    <property type="entry name" value="HATPase_c"/>
    <property type="match status" value="1"/>
</dbReference>
<comment type="catalytic activity">
    <reaction evidence="1">
        <text>ATP + protein L-histidine = ADP + protein N-phospho-L-histidine.</text>
        <dbReference type="EC" id="2.7.13.3"/>
    </reaction>
</comment>
<reference evidence="6 7" key="1">
    <citation type="submission" date="2019-08" db="EMBL/GenBank/DDBJ databases">
        <title>Genomes sequence of Algoriphagus aquimarinus ACAM450.</title>
        <authorList>
            <person name="Bowman J.P."/>
        </authorList>
    </citation>
    <scope>NUCLEOTIDE SEQUENCE [LARGE SCALE GENOMIC DNA]</scope>
    <source>
        <strain evidence="6 7">ACAM 450</strain>
    </source>
</reference>
<dbReference type="InterPro" id="IPR005467">
    <property type="entry name" value="His_kinase_dom"/>
</dbReference>
<keyword evidence="3" id="KW-0597">Phosphoprotein</keyword>
<dbReference type="InterPro" id="IPR004358">
    <property type="entry name" value="Sig_transdc_His_kin-like_C"/>
</dbReference>
<evidence type="ECO:0000256" key="1">
    <source>
        <dbReference type="ARBA" id="ARBA00000085"/>
    </source>
</evidence>
<name>A0A5C7B121_9BACT</name>
<dbReference type="SMART" id="SM00388">
    <property type="entry name" value="HisKA"/>
    <property type="match status" value="1"/>
</dbReference>
<dbReference type="EC" id="2.7.13.3" evidence="2"/>
<proteinExistence type="predicted"/>
<evidence type="ECO:0000256" key="2">
    <source>
        <dbReference type="ARBA" id="ARBA00012438"/>
    </source>
</evidence>
<comment type="caution">
    <text evidence="6">The sequence shown here is derived from an EMBL/GenBank/DDBJ whole genome shotgun (WGS) entry which is preliminary data.</text>
</comment>
<gene>
    <name evidence="6" type="ORF">ESV85_04050</name>
</gene>
<dbReference type="PANTHER" id="PTHR43065">
    <property type="entry name" value="SENSOR HISTIDINE KINASE"/>
    <property type="match status" value="1"/>
</dbReference>
<accession>A0A5C7B121</accession>
<dbReference type="Gene3D" id="3.30.565.10">
    <property type="entry name" value="Histidine kinase-like ATPase, C-terminal domain"/>
    <property type="match status" value="1"/>
</dbReference>
<dbReference type="PROSITE" id="PS50109">
    <property type="entry name" value="HIS_KIN"/>
    <property type="match status" value="1"/>
</dbReference>
<dbReference type="PANTHER" id="PTHR43065:SF42">
    <property type="entry name" value="TWO-COMPONENT SENSOR PPRA"/>
    <property type="match status" value="1"/>
</dbReference>
<dbReference type="Proteomes" id="UP000321935">
    <property type="component" value="Unassembled WGS sequence"/>
</dbReference>
<organism evidence="6 7">
    <name type="scientific">Algoriphagus aquimarinus</name>
    <dbReference type="NCBI Taxonomy" id="237018"/>
    <lineage>
        <taxon>Bacteria</taxon>
        <taxon>Pseudomonadati</taxon>
        <taxon>Bacteroidota</taxon>
        <taxon>Cytophagia</taxon>
        <taxon>Cytophagales</taxon>
        <taxon>Cyclobacteriaceae</taxon>
        <taxon>Algoriphagus</taxon>
    </lineage>
</organism>
<evidence type="ECO:0000313" key="6">
    <source>
        <dbReference type="EMBL" id="TXE14880.1"/>
    </source>
</evidence>
<dbReference type="SUPFAM" id="SSF47384">
    <property type="entry name" value="Homodimeric domain of signal transducing histidine kinase"/>
    <property type="match status" value="1"/>
</dbReference>
<dbReference type="Pfam" id="PF02518">
    <property type="entry name" value="HATPase_c"/>
    <property type="match status" value="1"/>
</dbReference>
<dbReference type="Gene3D" id="1.10.287.130">
    <property type="match status" value="1"/>
</dbReference>
<dbReference type="InterPro" id="IPR036097">
    <property type="entry name" value="HisK_dim/P_sf"/>
</dbReference>
<dbReference type="OrthoDB" id="9806995at2"/>
<dbReference type="GO" id="GO:0000155">
    <property type="term" value="F:phosphorelay sensor kinase activity"/>
    <property type="evidence" value="ECO:0007669"/>
    <property type="project" value="InterPro"/>
</dbReference>
<protein>
    <recommendedName>
        <fullName evidence="2">histidine kinase</fullName>
        <ecNumber evidence="2">2.7.13.3</ecNumber>
    </recommendedName>
</protein>
<dbReference type="PRINTS" id="PR00344">
    <property type="entry name" value="BCTRLSENSOR"/>
</dbReference>
<feature type="domain" description="Histidine kinase" evidence="5">
    <location>
        <begin position="199"/>
        <end position="448"/>
    </location>
</feature>
<dbReference type="EMBL" id="VORW01000001">
    <property type="protein sequence ID" value="TXE14880.1"/>
    <property type="molecule type" value="Genomic_DNA"/>
</dbReference>
<sequence>MRNVDDLKEISPLIWEELQNMNVPFIRCGVFLMNLEESNIHILLNTPEQESIAVLDIPFNSTKLTEKVHKAWKKQKIYTENWKEEDFNKWVKTLARKGLIESKELYKSKGTPVNLELHFIPFNQGMLYIGNFEKLSEESLELCQSLASNFSMAYDRYEDFKKLETAKRKVEEAIKNLRTTQDQLVQQEKLASLGQLTAGIAHEIQNPLNFVNNFSELNIELIEEANEELDKGAIEEAKAILKNLAENSDKISHHGTRAGAIVRAMLEHSRKNEGEKAPLDINGLTEEYLKLSYHGLRAKDKTFNSSFELDLDSNLPKVKVVAQDIGRVILNLINNAFDAVNERSKSNEPDYKPQVKVSSQLIQANGHSGLKNSFSGPYVLLTFKDNGFGIPNSIKDKIFQPFFTTKPTGSGTGLGLSLSYDIIKAHGGHIDVNSTERVGSEFTITLPI</sequence>
<dbReference type="InterPro" id="IPR036890">
    <property type="entry name" value="HATPase_C_sf"/>
</dbReference>
<dbReference type="CDD" id="cd00082">
    <property type="entry name" value="HisKA"/>
    <property type="match status" value="1"/>
</dbReference>